<sequence>MQATTVNIPYFNGNPRPMPIVLLREKTSGLMSYFTNFHNPADTAQYRNQGKWRAEATRVEVALHNQLAASGIPRFMTGDMNDRAPYMCRVIVEAPLVAARGGYSSNGVCVANKPRAVDWIFGSPDLTWSGYIEDRSPLVARTTDHPMIVTEVTVDGTRAPAALSPTPPLPVVPAVTY</sequence>
<protein>
    <recommendedName>
        <fullName evidence="3">Endonuclease/exonuclease/phosphatase domain-containing protein</fullName>
    </recommendedName>
</protein>
<name>A0A975SYH7_9ACTN</name>
<evidence type="ECO:0008006" key="3">
    <source>
        <dbReference type="Google" id="ProtNLM"/>
    </source>
</evidence>
<evidence type="ECO:0000313" key="1">
    <source>
        <dbReference type="EMBL" id="QWZ07755.1"/>
    </source>
</evidence>
<gene>
    <name evidence="1" type="ORF">KRR39_20555</name>
</gene>
<dbReference type="Proteomes" id="UP000683575">
    <property type="component" value="Chromosome"/>
</dbReference>
<dbReference type="EMBL" id="CP077062">
    <property type="protein sequence ID" value="QWZ07755.1"/>
    <property type="molecule type" value="Genomic_DNA"/>
</dbReference>
<dbReference type="KEGG" id="nps:KRR39_20555"/>
<keyword evidence="2" id="KW-1185">Reference proteome</keyword>
<reference evidence="1" key="1">
    <citation type="submission" date="2021-06" db="EMBL/GenBank/DDBJ databases">
        <title>Complete genome sequence of Nocardioides sp. G188.</title>
        <authorList>
            <person name="Im W.-T."/>
        </authorList>
    </citation>
    <scope>NUCLEOTIDE SEQUENCE</scope>
    <source>
        <strain evidence="1">G188</strain>
    </source>
</reference>
<accession>A0A975SYH7</accession>
<organism evidence="1 2">
    <name type="scientific">Nocardioides panacis</name>
    <dbReference type="NCBI Taxonomy" id="2849501"/>
    <lineage>
        <taxon>Bacteria</taxon>
        <taxon>Bacillati</taxon>
        <taxon>Actinomycetota</taxon>
        <taxon>Actinomycetes</taxon>
        <taxon>Propionibacteriales</taxon>
        <taxon>Nocardioidaceae</taxon>
        <taxon>Nocardioides</taxon>
    </lineage>
</organism>
<evidence type="ECO:0000313" key="2">
    <source>
        <dbReference type="Proteomes" id="UP000683575"/>
    </source>
</evidence>
<dbReference type="AlphaFoldDB" id="A0A975SYH7"/>
<proteinExistence type="predicted"/>
<dbReference type="RefSeq" id="WP_216939265.1">
    <property type="nucleotide sequence ID" value="NZ_CP077062.1"/>
</dbReference>